<dbReference type="OrthoDB" id="541883at2759"/>
<dbReference type="Gene3D" id="3.40.50.1820">
    <property type="entry name" value="alpha/beta hydrolase"/>
    <property type="match status" value="1"/>
</dbReference>
<dbReference type="AlphaFoldDB" id="A0A3B3IFS4"/>
<dbReference type="Ensembl" id="ENSORLT00000029706.1">
    <property type="protein sequence ID" value="ENSORLP00000042582.1"/>
    <property type="gene ID" value="ENSORLG00000024308.1"/>
</dbReference>
<reference evidence="12" key="2">
    <citation type="submission" date="2025-08" db="UniProtKB">
        <authorList>
            <consortium name="Ensembl"/>
        </authorList>
    </citation>
    <scope>IDENTIFICATION</scope>
    <source>
        <strain evidence="12">Hd-rR</strain>
    </source>
</reference>
<proteinExistence type="inferred from homology"/>
<feature type="domain" description="Thioesterase TesA-like" evidence="11">
    <location>
        <begin position="19"/>
        <end position="245"/>
    </location>
</feature>
<dbReference type="InterPro" id="IPR029058">
    <property type="entry name" value="AB_hydrolase_fold"/>
</dbReference>
<dbReference type="PANTHER" id="PTHR11487:SF0">
    <property type="entry name" value="S-ACYL FATTY ACID SYNTHASE THIOESTERASE, MEDIUM CHAIN"/>
    <property type="match status" value="1"/>
</dbReference>
<dbReference type="Proteomes" id="UP000001038">
    <property type="component" value="Chromosome 11"/>
</dbReference>
<evidence type="ECO:0000259" key="11">
    <source>
        <dbReference type="SMART" id="SM00824"/>
    </source>
</evidence>
<evidence type="ECO:0000256" key="6">
    <source>
        <dbReference type="ARBA" id="ARBA00023098"/>
    </source>
</evidence>
<evidence type="ECO:0000256" key="3">
    <source>
        <dbReference type="ARBA" id="ARBA00022516"/>
    </source>
</evidence>
<dbReference type="GeneTree" id="ENSGT00390000015518"/>
<organism evidence="12 13">
    <name type="scientific">Oryzias latipes</name>
    <name type="common">Japanese rice fish</name>
    <name type="synonym">Japanese killifish</name>
    <dbReference type="NCBI Taxonomy" id="8090"/>
    <lineage>
        <taxon>Eukaryota</taxon>
        <taxon>Metazoa</taxon>
        <taxon>Chordata</taxon>
        <taxon>Craniata</taxon>
        <taxon>Vertebrata</taxon>
        <taxon>Euteleostomi</taxon>
        <taxon>Actinopterygii</taxon>
        <taxon>Neopterygii</taxon>
        <taxon>Teleostei</taxon>
        <taxon>Neoteleostei</taxon>
        <taxon>Acanthomorphata</taxon>
        <taxon>Ovalentaria</taxon>
        <taxon>Atherinomorphae</taxon>
        <taxon>Beloniformes</taxon>
        <taxon>Adrianichthyidae</taxon>
        <taxon>Oryziinae</taxon>
        <taxon>Oryzias</taxon>
    </lineage>
</organism>
<dbReference type="GeneID" id="101160493"/>
<dbReference type="Bgee" id="ENSORLG00000024308">
    <property type="expression patterns" value="Expressed in animal zygote and 14 other cell types or tissues"/>
</dbReference>
<dbReference type="InterPro" id="IPR020802">
    <property type="entry name" value="TesA-like"/>
</dbReference>
<keyword evidence="3" id="KW-0444">Lipid biosynthesis</keyword>
<comment type="catalytic activity">
    <reaction evidence="8">
        <text>(9Z)-octadecenoyl-[ACP] + H2O = (9Z)-octadecenoate + holo-[ACP] + H(+)</text>
        <dbReference type="Rhea" id="RHEA:15057"/>
        <dbReference type="Rhea" id="RHEA-COMP:9685"/>
        <dbReference type="Rhea" id="RHEA-COMP:9924"/>
        <dbReference type="ChEBI" id="CHEBI:15377"/>
        <dbReference type="ChEBI" id="CHEBI:15378"/>
        <dbReference type="ChEBI" id="CHEBI:30823"/>
        <dbReference type="ChEBI" id="CHEBI:64479"/>
        <dbReference type="ChEBI" id="CHEBI:78783"/>
        <dbReference type="EC" id="3.1.2.14"/>
    </reaction>
</comment>
<evidence type="ECO:0000256" key="5">
    <source>
        <dbReference type="ARBA" id="ARBA00022832"/>
    </source>
</evidence>
<keyword evidence="13" id="KW-1185">Reference proteome</keyword>
<dbReference type="GO" id="GO:0051792">
    <property type="term" value="P:medium-chain fatty acid biosynthetic process"/>
    <property type="evidence" value="ECO:0007669"/>
    <property type="project" value="UniProtKB-ARBA"/>
</dbReference>
<dbReference type="GO" id="GO:0016297">
    <property type="term" value="F:fatty acyl-[ACP] hydrolase activity"/>
    <property type="evidence" value="ECO:0007669"/>
    <property type="project" value="UniProtKB-EC"/>
</dbReference>
<dbReference type="InterPro" id="IPR001031">
    <property type="entry name" value="Thioesterase"/>
</dbReference>
<comment type="similarity">
    <text evidence="1">Belongs to the thioesterase family.</text>
</comment>
<dbReference type="SMART" id="SM00824">
    <property type="entry name" value="PKS_TE"/>
    <property type="match status" value="1"/>
</dbReference>
<sequence>METVLNCLKRRPDAVARLICFPWAGGGSAHFARWGRVMDSVEVFALKLPGRETRFREPFFQNMEQIVEEVVAALLPMLDEKPFALFGHSFGALTSFAVAERLKKQHNVEPVHMFLSGAPAPFSEIRLKSQRRSELSDEDFLRWLSSMGGTPPELLGNPEVLQFFLPALKADLHVVENYRCARPERPLLHCSLSCLDGKDDLPHNLQEWRCITSGEFTIRMFDGAHFYLKDPGNEKLLLDHMLKHLEASQLDYL</sequence>
<keyword evidence="4" id="KW-0378">Hydrolase</keyword>
<evidence type="ECO:0000256" key="7">
    <source>
        <dbReference type="ARBA" id="ARBA00023160"/>
    </source>
</evidence>
<keyword evidence="5" id="KW-0276">Fatty acid metabolism</keyword>
<evidence type="ECO:0000256" key="4">
    <source>
        <dbReference type="ARBA" id="ARBA00022801"/>
    </source>
</evidence>
<evidence type="ECO:0000313" key="13">
    <source>
        <dbReference type="Proteomes" id="UP000001038"/>
    </source>
</evidence>
<evidence type="ECO:0000313" key="12">
    <source>
        <dbReference type="Ensembl" id="ENSORLP00000042582.1"/>
    </source>
</evidence>
<evidence type="ECO:0000256" key="8">
    <source>
        <dbReference type="ARBA" id="ARBA00048536"/>
    </source>
</evidence>
<dbReference type="FunFam" id="3.40.50.1820:FF:000153">
    <property type="entry name" value="Surfactin synthase thioesterase subunit"/>
    <property type="match status" value="1"/>
</dbReference>
<protein>
    <recommendedName>
        <fullName evidence="9">S-acyl fatty acid synthase thioesterase, medium chain</fullName>
        <ecNumber evidence="2">3.1.2.14</ecNumber>
    </recommendedName>
    <alternativeName>
        <fullName evidence="10">Thioesterase II</fullName>
    </alternativeName>
</protein>
<reference evidence="12" key="3">
    <citation type="submission" date="2025-09" db="UniProtKB">
        <authorList>
            <consortium name="Ensembl"/>
        </authorList>
    </citation>
    <scope>IDENTIFICATION</scope>
    <source>
        <strain evidence="12">Hd-rR</strain>
    </source>
</reference>
<dbReference type="KEGG" id="ola:101160493"/>
<evidence type="ECO:0000256" key="10">
    <source>
        <dbReference type="ARBA" id="ARBA00079653"/>
    </source>
</evidence>
<dbReference type="PANTHER" id="PTHR11487">
    <property type="entry name" value="THIOESTERASE"/>
    <property type="match status" value="1"/>
</dbReference>
<evidence type="ECO:0000256" key="9">
    <source>
        <dbReference type="ARBA" id="ARBA00073799"/>
    </source>
</evidence>
<dbReference type="EC" id="3.1.2.14" evidence="2"/>
<dbReference type="Pfam" id="PF00975">
    <property type="entry name" value="Thioesterase"/>
    <property type="match status" value="1"/>
</dbReference>
<dbReference type="InterPro" id="IPR012223">
    <property type="entry name" value="TEII"/>
</dbReference>
<dbReference type="SUPFAM" id="SSF53474">
    <property type="entry name" value="alpha/beta-Hydrolases"/>
    <property type="match status" value="1"/>
</dbReference>
<evidence type="ECO:0000256" key="1">
    <source>
        <dbReference type="ARBA" id="ARBA00007169"/>
    </source>
</evidence>
<dbReference type="CTD" id="55301"/>
<name>A0A3B3IFS4_ORYLA</name>
<dbReference type="RefSeq" id="XP_004074168.1">
    <property type="nucleotide sequence ID" value="XM_004074120.4"/>
</dbReference>
<reference evidence="12 13" key="1">
    <citation type="journal article" date="2007" name="Nature">
        <title>The medaka draft genome and insights into vertebrate genome evolution.</title>
        <authorList>
            <person name="Kasahara M."/>
            <person name="Naruse K."/>
            <person name="Sasaki S."/>
            <person name="Nakatani Y."/>
            <person name="Qu W."/>
            <person name="Ahsan B."/>
            <person name="Yamada T."/>
            <person name="Nagayasu Y."/>
            <person name="Doi K."/>
            <person name="Kasai Y."/>
            <person name="Jindo T."/>
            <person name="Kobayashi D."/>
            <person name="Shimada A."/>
            <person name="Toyoda A."/>
            <person name="Kuroki Y."/>
            <person name="Fujiyama A."/>
            <person name="Sasaki T."/>
            <person name="Shimizu A."/>
            <person name="Asakawa S."/>
            <person name="Shimizu N."/>
            <person name="Hashimoto S."/>
            <person name="Yang J."/>
            <person name="Lee Y."/>
            <person name="Matsushima K."/>
            <person name="Sugano S."/>
            <person name="Sakaizumi M."/>
            <person name="Narita T."/>
            <person name="Ohishi K."/>
            <person name="Haga S."/>
            <person name="Ohta F."/>
            <person name="Nomoto H."/>
            <person name="Nogata K."/>
            <person name="Morishita T."/>
            <person name="Endo T."/>
            <person name="Shin-I T."/>
            <person name="Takeda H."/>
            <person name="Morishita S."/>
            <person name="Kohara Y."/>
        </authorList>
    </citation>
    <scope>NUCLEOTIDE SEQUENCE [LARGE SCALE GENOMIC DNA]</scope>
    <source>
        <strain evidence="12 13">Hd-rR</strain>
    </source>
</reference>
<accession>A0A3B3IFS4</accession>
<keyword evidence="6" id="KW-0443">Lipid metabolism</keyword>
<gene>
    <name evidence="12" type="primary">olah</name>
</gene>
<keyword evidence="7" id="KW-0275">Fatty acid biosynthesis</keyword>
<evidence type="ECO:0000256" key="2">
    <source>
        <dbReference type="ARBA" id="ARBA00012480"/>
    </source>
</evidence>